<reference evidence="2 3" key="1">
    <citation type="journal article" date="2024" name="G3 (Bethesda)">
        <title>Genome assembly of Hibiscus sabdariffa L. provides insights into metabolisms of medicinal natural products.</title>
        <authorList>
            <person name="Kim T."/>
        </authorList>
    </citation>
    <scope>NUCLEOTIDE SEQUENCE [LARGE SCALE GENOMIC DNA]</scope>
    <source>
        <strain evidence="2">TK-2024</strain>
        <tissue evidence="2">Old leaves</tissue>
    </source>
</reference>
<feature type="signal peptide" evidence="1">
    <location>
        <begin position="1"/>
        <end position="30"/>
    </location>
</feature>
<dbReference type="EMBL" id="JBBPBN010000023">
    <property type="protein sequence ID" value="KAK9011537.1"/>
    <property type="molecule type" value="Genomic_DNA"/>
</dbReference>
<feature type="chain" id="PRO_5046892799" evidence="1">
    <location>
        <begin position="31"/>
        <end position="131"/>
    </location>
</feature>
<proteinExistence type="predicted"/>
<sequence>MFPGVPFWVGTIQALHILVLIGGDLNSVKTIEESEGYPFIKRWRKPFGHQSQSQHVPHIVAHPWIYQRALPRGLSNQNPILLSEEVSSGGLDRSNFSLTGLRSLILSTLLTVLQRIDATNMLRVIKTVVKA</sequence>
<evidence type="ECO:0000256" key="1">
    <source>
        <dbReference type="SAM" id="SignalP"/>
    </source>
</evidence>
<evidence type="ECO:0000313" key="2">
    <source>
        <dbReference type="EMBL" id="KAK9011537.1"/>
    </source>
</evidence>
<gene>
    <name evidence="2" type="ORF">V6N11_044384</name>
</gene>
<evidence type="ECO:0000313" key="3">
    <source>
        <dbReference type="Proteomes" id="UP001396334"/>
    </source>
</evidence>
<protein>
    <submittedName>
        <fullName evidence="2">Uncharacterized protein</fullName>
    </submittedName>
</protein>
<name>A0ABR2RF73_9ROSI</name>
<dbReference type="Proteomes" id="UP001396334">
    <property type="component" value="Unassembled WGS sequence"/>
</dbReference>
<comment type="caution">
    <text evidence="2">The sequence shown here is derived from an EMBL/GenBank/DDBJ whole genome shotgun (WGS) entry which is preliminary data.</text>
</comment>
<accession>A0ABR2RF73</accession>
<organism evidence="2 3">
    <name type="scientific">Hibiscus sabdariffa</name>
    <name type="common">roselle</name>
    <dbReference type="NCBI Taxonomy" id="183260"/>
    <lineage>
        <taxon>Eukaryota</taxon>
        <taxon>Viridiplantae</taxon>
        <taxon>Streptophyta</taxon>
        <taxon>Embryophyta</taxon>
        <taxon>Tracheophyta</taxon>
        <taxon>Spermatophyta</taxon>
        <taxon>Magnoliopsida</taxon>
        <taxon>eudicotyledons</taxon>
        <taxon>Gunneridae</taxon>
        <taxon>Pentapetalae</taxon>
        <taxon>rosids</taxon>
        <taxon>malvids</taxon>
        <taxon>Malvales</taxon>
        <taxon>Malvaceae</taxon>
        <taxon>Malvoideae</taxon>
        <taxon>Hibiscus</taxon>
    </lineage>
</organism>
<keyword evidence="1" id="KW-0732">Signal</keyword>
<keyword evidence="3" id="KW-1185">Reference proteome</keyword>